<evidence type="ECO:0000259" key="2">
    <source>
        <dbReference type="Pfam" id="PF25598"/>
    </source>
</evidence>
<proteinExistence type="predicted"/>
<reference evidence="3" key="1">
    <citation type="submission" date="2019-09" db="EMBL/GenBank/DDBJ databases">
        <title>Draft genome information of white flower Hibiscus syriacus.</title>
        <authorList>
            <person name="Kim Y.-M."/>
        </authorList>
    </citation>
    <scope>NUCLEOTIDE SEQUENCE [LARGE SCALE GENOMIC DNA]</scope>
    <source>
        <strain evidence="3">YM2019G1</strain>
    </source>
</reference>
<dbReference type="PANTHER" id="PTHR23315:SF240">
    <property type="entry name" value="U-BOX DOMAIN-CONTAINING PROTEIN 5"/>
    <property type="match status" value="1"/>
</dbReference>
<keyword evidence="1" id="KW-0833">Ubl conjugation pathway</keyword>
<dbReference type="PANTHER" id="PTHR23315">
    <property type="entry name" value="U BOX DOMAIN-CONTAINING"/>
    <property type="match status" value="1"/>
</dbReference>
<feature type="domain" description="U-box" evidence="2">
    <location>
        <begin position="4"/>
        <end position="185"/>
    </location>
</feature>
<evidence type="ECO:0000256" key="1">
    <source>
        <dbReference type="ARBA" id="ARBA00022786"/>
    </source>
</evidence>
<dbReference type="AlphaFoldDB" id="A0A6A2X235"/>
<dbReference type="Proteomes" id="UP000436088">
    <property type="component" value="Unassembled WGS sequence"/>
</dbReference>
<keyword evidence="4" id="KW-1185">Reference proteome</keyword>
<accession>A0A6A2X235</accession>
<dbReference type="SUPFAM" id="SSF48371">
    <property type="entry name" value="ARM repeat"/>
    <property type="match status" value="1"/>
</dbReference>
<dbReference type="InterPro" id="IPR011989">
    <property type="entry name" value="ARM-like"/>
</dbReference>
<sequence>MEVLSCQSSCRSKIAASAAIVSIINILDSKITVHREQAIKILRNLSSSTDVCSNLVRLECIPNFVQFFQDTTLARHCMVVLRNLCRNEEARASIAQTSGCFGFFIILLETSSHEDQEHVLDILLSLCSQCAEYCRLVMDESDIFAALFYVSVNGSEKGKASALELLRLLRVTNYDDKKQECLQSDHVIPEDANDYAKNKKSHKTLFGVKLPTFSKSIATKKEEMKPSLFALD</sequence>
<dbReference type="Gene3D" id="1.25.10.10">
    <property type="entry name" value="Leucine-rich Repeat Variant"/>
    <property type="match status" value="1"/>
</dbReference>
<gene>
    <name evidence="3" type="ORF">F3Y22_tig00112281pilonHSYRG00019</name>
</gene>
<protein>
    <recommendedName>
        <fullName evidence="2">U-box domain-containing protein</fullName>
    </recommendedName>
</protein>
<dbReference type="Pfam" id="PF25598">
    <property type="entry name" value="ARM_PUB"/>
    <property type="match status" value="1"/>
</dbReference>
<dbReference type="EMBL" id="VEPZ02001541">
    <property type="protein sequence ID" value="KAE8668893.1"/>
    <property type="molecule type" value="Genomic_DNA"/>
</dbReference>
<evidence type="ECO:0000313" key="4">
    <source>
        <dbReference type="Proteomes" id="UP000436088"/>
    </source>
</evidence>
<name>A0A6A2X235_HIBSY</name>
<organism evidence="3 4">
    <name type="scientific">Hibiscus syriacus</name>
    <name type="common">Rose of Sharon</name>
    <dbReference type="NCBI Taxonomy" id="106335"/>
    <lineage>
        <taxon>Eukaryota</taxon>
        <taxon>Viridiplantae</taxon>
        <taxon>Streptophyta</taxon>
        <taxon>Embryophyta</taxon>
        <taxon>Tracheophyta</taxon>
        <taxon>Spermatophyta</taxon>
        <taxon>Magnoliopsida</taxon>
        <taxon>eudicotyledons</taxon>
        <taxon>Gunneridae</taxon>
        <taxon>Pentapetalae</taxon>
        <taxon>rosids</taxon>
        <taxon>malvids</taxon>
        <taxon>Malvales</taxon>
        <taxon>Malvaceae</taxon>
        <taxon>Malvoideae</taxon>
        <taxon>Hibiscus</taxon>
    </lineage>
</organism>
<dbReference type="InterPro" id="IPR016024">
    <property type="entry name" value="ARM-type_fold"/>
</dbReference>
<evidence type="ECO:0000313" key="3">
    <source>
        <dbReference type="EMBL" id="KAE8668893.1"/>
    </source>
</evidence>
<dbReference type="InterPro" id="IPR058678">
    <property type="entry name" value="ARM_PUB"/>
</dbReference>
<comment type="caution">
    <text evidence="3">The sequence shown here is derived from an EMBL/GenBank/DDBJ whole genome shotgun (WGS) entry which is preliminary data.</text>
</comment>